<dbReference type="RefSeq" id="WP_185030297.1">
    <property type="nucleotide sequence ID" value="NZ_JACHMQ010000001.1"/>
</dbReference>
<accession>A0A7X0G3Q5</accession>
<protein>
    <recommendedName>
        <fullName evidence="3">DUF91 domain-containing protein</fullName>
    </recommendedName>
</protein>
<dbReference type="EMBL" id="JACHMQ010000001">
    <property type="protein sequence ID" value="MBB6398893.1"/>
    <property type="molecule type" value="Genomic_DNA"/>
</dbReference>
<reference evidence="1 2" key="1">
    <citation type="submission" date="2020-08" db="EMBL/GenBank/DDBJ databases">
        <title>Sequencing the genomes of 1000 actinobacteria strains.</title>
        <authorList>
            <person name="Klenk H.-P."/>
        </authorList>
    </citation>
    <scope>NUCLEOTIDE SEQUENCE [LARGE SCALE GENOMIC DNA]</scope>
    <source>
        <strain evidence="1 2">DSM 43675</strain>
    </source>
</reference>
<comment type="caution">
    <text evidence="1">The sequence shown here is derived from an EMBL/GenBank/DDBJ whole genome shotgun (WGS) entry which is preliminary data.</text>
</comment>
<evidence type="ECO:0000313" key="2">
    <source>
        <dbReference type="Proteomes" id="UP000546324"/>
    </source>
</evidence>
<dbReference type="Proteomes" id="UP000546324">
    <property type="component" value="Unassembled WGS sequence"/>
</dbReference>
<dbReference type="GO" id="GO:0003676">
    <property type="term" value="F:nucleic acid binding"/>
    <property type="evidence" value="ECO:0007669"/>
    <property type="project" value="InterPro"/>
</dbReference>
<evidence type="ECO:0000313" key="1">
    <source>
        <dbReference type="EMBL" id="MBB6398893.1"/>
    </source>
</evidence>
<dbReference type="AlphaFoldDB" id="A0A7X0G3Q5"/>
<sequence>MTAIWSTDQSGKWRLLTPSGYPAEAALHDLVEQSPQILPLAGSPRITVLGREVRLGGGYADLVAVEPSGQMVIVEVKLAGNTEARRAVVAQVLSYAAYLQGLDAGQLESQVLASHLNKRGFKTVVSAVEADDQEHSVDPQAFAEGLAQSLAEGSFRLVVVLDSVPDELAQIVGYLESVSQGIVIDLVTVSVYDVAGGQVLVPQRVEPARRDRELSTAEVTERQRTVPGSEEFRAVIADAPADKRELLERLTRWAEALQRDRLVDLATYQGKAGITTLLPRLSGDAGLVTIYKDTKSVYLQFWRGVFERRAPHSIPLVEAALQATLKQGNVTHEVSDDLLEILTNAYKEAAG</sequence>
<dbReference type="InterPro" id="IPR011856">
    <property type="entry name" value="tRNA_endonuc-like_dom_sf"/>
</dbReference>
<keyword evidence="2" id="KW-1185">Reference proteome</keyword>
<name>A0A7X0G3Q5_9ACTN</name>
<proteinExistence type="predicted"/>
<gene>
    <name evidence="1" type="ORF">BKA00_005807</name>
</gene>
<dbReference type="Gene3D" id="3.40.1350.10">
    <property type="match status" value="1"/>
</dbReference>
<organism evidence="1 2">
    <name type="scientific">Actinomadura coerulea</name>
    <dbReference type="NCBI Taxonomy" id="46159"/>
    <lineage>
        <taxon>Bacteria</taxon>
        <taxon>Bacillati</taxon>
        <taxon>Actinomycetota</taxon>
        <taxon>Actinomycetes</taxon>
        <taxon>Streptosporangiales</taxon>
        <taxon>Thermomonosporaceae</taxon>
        <taxon>Actinomadura</taxon>
    </lineage>
</organism>
<evidence type="ECO:0008006" key="3">
    <source>
        <dbReference type="Google" id="ProtNLM"/>
    </source>
</evidence>